<evidence type="ECO:0000313" key="1">
    <source>
        <dbReference type="EMBL" id="MBC2651935.1"/>
    </source>
</evidence>
<sequence length="95" mass="10833">MIFLTQLSQNTCSTVAFKFNEMEEFGLAQSMPMAAKPVTLQTPHDFARMNRRDTINPVAFDLLVFASIRRATDRADAEARLRRHYAVKQTPSVSR</sequence>
<gene>
    <name evidence="1" type="ORF">H7F49_09480</name>
</gene>
<accession>A0A7X1KC70</accession>
<keyword evidence="2" id="KW-1185">Reference proteome</keyword>
<protein>
    <submittedName>
        <fullName evidence="1">Uncharacterized protein</fullName>
    </submittedName>
</protein>
<evidence type="ECO:0000313" key="2">
    <source>
        <dbReference type="Proteomes" id="UP000520156"/>
    </source>
</evidence>
<dbReference type="RefSeq" id="WP_185683358.1">
    <property type="nucleotide sequence ID" value="NZ_JACLAU010000012.1"/>
</dbReference>
<reference evidence="1 2" key="1">
    <citation type="submission" date="2020-08" db="EMBL/GenBank/DDBJ databases">
        <title>The genome sequence of Novosphingobium flavum 4Y4.</title>
        <authorList>
            <person name="Liu Y."/>
        </authorList>
    </citation>
    <scope>NUCLEOTIDE SEQUENCE [LARGE SCALE GENOMIC DNA]</scope>
    <source>
        <strain evidence="1 2">4Y4</strain>
    </source>
</reference>
<name>A0A7X1KC70_9SPHN</name>
<comment type="caution">
    <text evidence="1">The sequence shown here is derived from an EMBL/GenBank/DDBJ whole genome shotgun (WGS) entry which is preliminary data.</text>
</comment>
<dbReference type="Proteomes" id="UP000520156">
    <property type="component" value="Unassembled WGS sequence"/>
</dbReference>
<organism evidence="1 2">
    <name type="scientific">Novosphingobium aerophilum</name>
    <dbReference type="NCBI Taxonomy" id="2839843"/>
    <lineage>
        <taxon>Bacteria</taxon>
        <taxon>Pseudomonadati</taxon>
        <taxon>Pseudomonadota</taxon>
        <taxon>Alphaproteobacteria</taxon>
        <taxon>Sphingomonadales</taxon>
        <taxon>Sphingomonadaceae</taxon>
        <taxon>Novosphingobium</taxon>
    </lineage>
</organism>
<dbReference type="EMBL" id="JACLAU010000012">
    <property type="protein sequence ID" value="MBC2651935.1"/>
    <property type="molecule type" value="Genomic_DNA"/>
</dbReference>
<dbReference type="AlphaFoldDB" id="A0A7X1KC70"/>
<proteinExistence type="predicted"/>